<dbReference type="GO" id="GO:0030133">
    <property type="term" value="C:transport vesicle"/>
    <property type="evidence" value="ECO:0007669"/>
    <property type="project" value="TreeGrafter"/>
</dbReference>
<gene>
    <name evidence="1" type="ORF">PLXY2_LOCUS10305</name>
</gene>
<keyword evidence="2" id="KW-1185">Reference proteome</keyword>
<sequence>MESPSKEEVNLADAKTVQNLAKGIMELYEPPLATINTHLKELTERQESVHAIITSERRKLEDLQNDATLDALLADIATNREKLSSISNSMMSLHKRVQSLQTRAGNVAKAAKQKAESQKKTPQPPSS</sequence>
<dbReference type="InterPro" id="IPR028119">
    <property type="entry name" value="Snapin/Pallidin/Snn1"/>
</dbReference>
<evidence type="ECO:0000313" key="1">
    <source>
        <dbReference type="EMBL" id="CAG9131610.1"/>
    </source>
</evidence>
<dbReference type="Proteomes" id="UP000653454">
    <property type="component" value="Unassembled WGS sequence"/>
</dbReference>
<dbReference type="GO" id="GO:0031083">
    <property type="term" value="C:BLOC-1 complex"/>
    <property type="evidence" value="ECO:0007669"/>
    <property type="project" value="TreeGrafter"/>
</dbReference>
<dbReference type="PANTHER" id="PTHR31328:SF2">
    <property type="entry name" value="BIOGENESIS OF LYSOSOME-RELATED ORGANELLES COMPLEX 1 SUBUNIT 6"/>
    <property type="match status" value="1"/>
</dbReference>
<evidence type="ECO:0000313" key="2">
    <source>
        <dbReference type="Proteomes" id="UP000653454"/>
    </source>
</evidence>
<dbReference type="AlphaFoldDB" id="A0A8S4FYG4"/>
<protein>
    <submittedName>
        <fullName evidence="1">(diamondback moth) hypothetical protein</fullName>
    </submittedName>
</protein>
<dbReference type="EMBL" id="CAJHNJ030000045">
    <property type="protein sequence ID" value="CAG9131610.1"/>
    <property type="molecule type" value="Genomic_DNA"/>
</dbReference>
<dbReference type="PANTHER" id="PTHR31328">
    <property type="entry name" value="BIOGENESIS OF LYSOSOME-RELATED ORGANELLES COMPLEX 1 SUBUNIT 6"/>
    <property type="match status" value="1"/>
</dbReference>
<comment type="caution">
    <text evidence="1">The sequence shown here is derived from an EMBL/GenBank/DDBJ whole genome shotgun (WGS) entry which is preliminary data.</text>
</comment>
<accession>A0A8S4FYG4</accession>
<organism evidence="1 2">
    <name type="scientific">Plutella xylostella</name>
    <name type="common">Diamondback moth</name>
    <name type="synonym">Plutella maculipennis</name>
    <dbReference type="NCBI Taxonomy" id="51655"/>
    <lineage>
        <taxon>Eukaryota</taxon>
        <taxon>Metazoa</taxon>
        <taxon>Ecdysozoa</taxon>
        <taxon>Arthropoda</taxon>
        <taxon>Hexapoda</taxon>
        <taxon>Insecta</taxon>
        <taxon>Pterygota</taxon>
        <taxon>Neoptera</taxon>
        <taxon>Endopterygota</taxon>
        <taxon>Lepidoptera</taxon>
        <taxon>Glossata</taxon>
        <taxon>Ditrysia</taxon>
        <taxon>Yponomeutoidea</taxon>
        <taxon>Plutellidae</taxon>
        <taxon>Plutella</taxon>
    </lineage>
</organism>
<proteinExistence type="predicted"/>
<dbReference type="Pfam" id="PF14712">
    <property type="entry name" value="Snapin_Pallidin"/>
    <property type="match status" value="1"/>
</dbReference>
<reference evidence="1" key="1">
    <citation type="submission" date="2020-11" db="EMBL/GenBank/DDBJ databases">
        <authorList>
            <person name="Whiteford S."/>
        </authorList>
    </citation>
    <scope>NUCLEOTIDE SEQUENCE</scope>
</reference>
<name>A0A8S4FYG4_PLUXY</name>